<evidence type="ECO:0000313" key="1">
    <source>
        <dbReference type="EMBL" id="CAK9157771.1"/>
    </source>
</evidence>
<dbReference type="Gene3D" id="3.40.640.10">
    <property type="entry name" value="Type I PLP-dependent aspartate aminotransferase-like (Major domain)"/>
    <property type="match status" value="1"/>
</dbReference>
<organism evidence="1 2">
    <name type="scientific">Ilex paraguariensis</name>
    <name type="common">yerba mate</name>
    <dbReference type="NCBI Taxonomy" id="185542"/>
    <lineage>
        <taxon>Eukaryota</taxon>
        <taxon>Viridiplantae</taxon>
        <taxon>Streptophyta</taxon>
        <taxon>Embryophyta</taxon>
        <taxon>Tracheophyta</taxon>
        <taxon>Spermatophyta</taxon>
        <taxon>Magnoliopsida</taxon>
        <taxon>eudicotyledons</taxon>
        <taxon>Gunneridae</taxon>
        <taxon>Pentapetalae</taxon>
        <taxon>asterids</taxon>
        <taxon>campanulids</taxon>
        <taxon>Aquifoliales</taxon>
        <taxon>Aquifoliaceae</taxon>
        <taxon>Ilex</taxon>
    </lineage>
</organism>
<keyword evidence="2" id="KW-1185">Reference proteome</keyword>
<dbReference type="EMBL" id="CAUOFW020003059">
    <property type="protein sequence ID" value="CAK9157771.1"/>
    <property type="molecule type" value="Genomic_DNA"/>
</dbReference>
<reference evidence="1 2" key="1">
    <citation type="submission" date="2024-02" db="EMBL/GenBank/DDBJ databases">
        <authorList>
            <person name="Vignale AGUSTIN F."/>
            <person name="Sosa J E."/>
            <person name="Modenutti C."/>
        </authorList>
    </citation>
    <scope>NUCLEOTIDE SEQUENCE [LARGE SCALE GENOMIC DNA]</scope>
</reference>
<dbReference type="AlphaFoldDB" id="A0ABC8SKR1"/>
<evidence type="ECO:0008006" key="3">
    <source>
        <dbReference type="Google" id="ProtNLM"/>
    </source>
</evidence>
<proteinExistence type="predicted"/>
<dbReference type="Proteomes" id="UP001642360">
    <property type="component" value="Unassembled WGS sequence"/>
</dbReference>
<protein>
    <recommendedName>
        <fullName evidence="3">Molybdenum cofactor sulfurase</fullName>
    </recommendedName>
</protein>
<comment type="caution">
    <text evidence="1">The sequence shown here is derived from an EMBL/GenBank/DDBJ whole genome shotgun (WGS) entry which is preliminary data.</text>
</comment>
<evidence type="ECO:0000313" key="2">
    <source>
        <dbReference type="Proteomes" id="UP001642360"/>
    </source>
</evidence>
<sequence>MQRRSEARVVEEELIGVRFNLDRAKVIKQDSQRILEGSPYCKGCWMVLIDVAKGCATEPPYLSKYKADFVVISFYKLFGYPTGHRALLV</sequence>
<accession>A0ABC8SKR1</accession>
<gene>
    <name evidence="1" type="ORF">ILEXP_LOCUS26343</name>
</gene>
<dbReference type="InterPro" id="IPR015421">
    <property type="entry name" value="PyrdxlP-dep_Trfase_major"/>
</dbReference>
<name>A0ABC8SKR1_9AQUA</name>